<reference evidence="6 7" key="1">
    <citation type="journal article" date="2017" name="Genome Biol. Evol.">
        <title>Phytophthora megakarya and P. palmivora, closely related causal agents of cacao black pod rot, underwent increases in genome sizes and gene numbers by different mechanisms.</title>
        <authorList>
            <person name="Ali S.S."/>
            <person name="Shao J."/>
            <person name="Lary D.J."/>
            <person name="Kronmiller B."/>
            <person name="Shen D."/>
            <person name="Strem M.D."/>
            <person name="Amoako-Attah I."/>
            <person name="Akrofi A.Y."/>
            <person name="Begoude B.A."/>
            <person name="Ten Hoopen G.M."/>
            <person name="Coulibaly K."/>
            <person name="Kebe B.I."/>
            <person name="Melnick R.L."/>
            <person name="Guiltinan M.J."/>
            <person name="Tyler B.M."/>
            <person name="Meinhardt L.W."/>
            <person name="Bailey B.A."/>
        </authorList>
    </citation>
    <scope>NUCLEOTIDE SEQUENCE [LARGE SCALE GENOMIC DNA]</scope>
    <source>
        <strain evidence="7">sbr112.9</strain>
    </source>
</reference>
<dbReference type="OrthoDB" id="138049at2759"/>
<protein>
    <recommendedName>
        <fullName evidence="5">RxLR effector protein</fullName>
    </recommendedName>
</protein>
<accession>A0A2P4X2A7</accession>
<feature type="signal peptide" evidence="5">
    <location>
        <begin position="1"/>
        <end position="17"/>
    </location>
</feature>
<sequence>MRLPYVLIATVLALSDHQVPITASGGSDVALTGVMSLGGFRHVGADQSVSDKSQFLRGNNIAEGDKEERGFVEVVDKLMAKHVVDKMIKTKSFSALDKIDDLASLDKISAVVDDYMVSVFKFADETKKMSPRDLANELKNIEGVDNVLIEKAVGMYTNYLNGVHI</sequence>
<comment type="function">
    <text evidence="5">Effector that suppresses plant defense responses during pathogen infection.</text>
</comment>
<dbReference type="InterPro" id="IPR031825">
    <property type="entry name" value="RXLR"/>
</dbReference>
<evidence type="ECO:0000313" key="7">
    <source>
        <dbReference type="Proteomes" id="UP000237271"/>
    </source>
</evidence>
<comment type="domain">
    <text evidence="5">The RxLR-dEER motif acts to carry the protein into the host cell cytoplasm through binding to cell surface phosphatidylinositol-3-phosphate.</text>
</comment>
<evidence type="ECO:0000256" key="1">
    <source>
        <dbReference type="ARBA" id="ARBA00004613"/>
    </source>
</evidence>
<dbReference type="AlphaFoldDB" id="A0A2P4X2A7"/>
<dbReference type="Pfam" id="PF16810">
    <property type="entry name" value="RXLR"/>
    <property type="match status" value="1"/>
</dbReference>
<dbReference type="EMBL" id="NCKW01017057">
    <property type="protein sequence ID" value="POM59691.1"/>
    <property type="molecule type" value="Genomic_DNA"/>
</dbReference>
<evidence type="ECO:0000256" key="3">
    <source>
        <dbReference type="ARBA" id="ARBA00022525"/>
    </source>
</evidence>
<evidence type="ECO:0000256" key="4">
    <source>
        <dbReference type="ARBA" id="ARBA00022729"/>
    </source>
</evidence>
<comment type="subcellular location">
    <subcellularLocation>
        <location evidence="1 5">Secreted</location>
    </subcellularLocation>
</comment>
<keyword evidence="7" id="KW-1185">Reference proteome</keyword>
<evidence type="ECO:0000313" key="6">
    <source>
        <dbReference type="EMBL" id="POM59691.1"/>
    </source>
</evidence>
<gene>
    <name evidence="6" type="ORF">PHPALM_31538</name>
</gene>
<keyword evidence="3 5" id="KW-0964">Secreted</keyword>
<proteinExistence type="inferred from homology"/>
<dbReference type="Proteomes" id="UP000237271">
    <property type="component" value="Unassembled WGS sequence"/>
</dbReference>
<evidence type="ECO:0000256" key="5">
    <source>
        <dbReference type="RuleBase" id="RU367124"/>
    </source>
</evidence>
<keyword evidence="4 5" id="KW-0732">Signal</keyword>
<name>A0A2P4X2A7_9STRA</name>
<comment type="caution">
    <text evidence="6">The sequence shown here is derived from an EMBL/GenBank/DDBJ whole genome shotgun (WGS) entry which is preliminary data.</text>
</comment>
<evidence type="ECO:0000256" key="2">
    <source>
        <dbReference type="ARBA" id="ARBA00010400"/>
    </source>
</evidence>
<organism evidence="6 7">
    <name type="scientific">Phytophthora palmivora</name>
    <dbReference type="NCBI Taxonomy" id="4796"/>
    <lineage>
        <taxon>Eukaryota</taxon>
        <taxon>Sar</taxon>
        <taxon>Stramenopiles</taxon>
        <taxon>Oomycota</taxon>
        <taxon>Peronosporomycetes</taxon>
        <taxon>Peronosporales</taxon>
        <taxon>Peronosporaceae</taxon>
        <taxon>Phytophthora</taxon>
    </lineage>
</organism>
<comment type="similarity">
    <text evidence="2 5">Belongs to the RxLR effector family.</text>
</comment>
<feature type="chain" id="PRO_5044984101" description="RxLR effector protein" evidence="5">
    <location>
        <begin position="18"/>
        <end position="165"/>
    </location>
</feature>